<comment type="function">
    <text evidence="6">Clathrin is the major protein of the polyhedral coat of coated pits and vesicles.</text>
</comment>
<dbReference type="PANTHER" id="PTHR10292:SF1">
    <property type="entry name" value="CLATHRIN HEAVY CHAIN"/>
    <property type="match status" value="1"/>
</dbReference>
<dbReference type="PROSITE" id="PS50236">
    <property type="entry name" value="CHCR"/>
    <property type="match status" value="7"/>
</dbReference>
<dbReference type="GO" id="GO:0030132">
    <property type="term" value="C:clathrin coat of coated pit"/>
    <property type="evidence" value="ECO:0007669"/>
    <property type="project" value="InterPro"/>
</dbReference>
<evidence type="ECO:0000256" key="7">
    <source>
        <dbReference type="PROSITE-ProRule" id="PRU01006"/>
    </source>
</evidence>
<dbReference type="FunFam" id="1.25.40.10:FF:000007">
    <property type="entry name" value="Clathrin heavy chain"/>
    <property type="match status" value="1"/>
</dbReference>
<feature type="repeat" description="CHCR" evidence="7">
    <location>
        <begin position="1275"/>
        <end position="1421"/>
    </location>
</feature>
<dbReference type="InterPro" id="IPR016024">
    <property type="entry name" value="ARM-type_fold"/>
</dbReference>
<dbReference type="Pfam" id="PF00637">
    <property type="entry name" value="Clathrin"/>
    <property type="match status" value="7"/>
</dbReference>
<dbReference type="EnsemblMetazoa" id="CLYHEMT000337.1">
    <property type="protein sequence ID" value="CLYHEMP000337.1"/>
    <property type="gene ID" value="CLYHEMG000337"/>
</dbReference>
<dbReference type="Pfam" id="PF13838">
    <property type="entry name" value="Clathrin_H_link"/>
    <property type="match status" value="1"/>
</dbReference>
<dbReference type="Gene3D" id="2.130.10.110">
    <property type="entry name" value="Clathrin heavy-chain terminal domain"/>
    <property type="match status" value="1"/>
</dbReference>
<dbReference type="FunFam" id="1.25.40.10:FF:000001">
    <property type="entry name" value="Clathrin heavy chain"/>
    <property type="match status" value="1"/>
</dbReference>
<evidence type="ECO:0000313" key="8">
    <source>
        <dbReference type="EnsemblMetazoa" id="CLYHEMP000337.1"/>
    </source>
</evidence>
<evidence type="ECO:0000256" key="6">
    <source>
        <dbReference type="PIRNR" id="PIRNR002290"/>
    </source>
</evidence>
<proteinExistence type="inferred from homology"/>
<evidence type="ECO:0000256" key="1">
    <source>
        <dbReference type="ARBA" id="ARBA00009535"/>
    </source>
</evidence>
<dbReference type="RefSeq" id="XP_066919125.1">
    <property type="nucleotide sequence ID" value="XM_067063024.1"/>
</dbReference>
<dbReference type="FunFam" id="1.25.40.730:FF:000002">
    <property type="entry name" value="Clathrin heavy chain"/>
    <property type="match status" value="1"/>
</dbReference>
<dbReference type="SMART" id="SM00299">
    <property type="entry name" value="CLH"/>
    <property type="match status" value="7"/>
</dbReference>
<keyword evidence="2" id="KW-0677">Repeat</keyword>
<dbReference type="InterPro" id="IPR016341">
    <property type="entry name" value="Clathrin_heavy_chain"/>
</dbReference>
<dbReference type="PIRSF" id="PIRSF002290">
    <property type="entry name" value="Clathrin_H_chain"/>
    <property type="match status" value="1"/>
</dbReference>
<dbReference type="SUPFAM" id="SSF48371">
    <property type="entry name" value="ARM repeat"/>
    <property type="match status" value="6"/>
</dbReference>
<evidence type="ECO:0000256" key="3">
    <source>
        <dbReference type="ARBA" id="ARBA00023136"/>
    </source>
</evidence>
<dbReference type="InterPro" id="IPR055358">
    <property type="entry name" value="CHCR"/>
</dbReference>
<name>A0A7M5WHZ5_9CNID</name>
<dbReference type="GO" id="GO:0045334">
    <property type="term" value="C:clathrin-coated endocytic vesicle"/>
    <property type="evidence" value="ECO:0007669"/>
    <property type="project" value="TreeGrafter"/>
</dbReference>
<keyword evidence="5 6" id="KW-0968">Cytoplasmic vesicle</keyword>
<dbReference type="Gene3D" id="1.25.40.10">
    <property type="entry name" value="Tetratricopeptide repeat domain"/>
    <property type="match status" value="4"/>
</dbReference>
<reference evidence="8" key="1">
    <citation type="submission" date="2021-01" db="UniProtKB">
        <authorList>
            <consortium name="EnsemblMetazoa"/>
        </authorList>
    </citation>
    <scope>IDENTIFICATION</scope>
</reference>
<keyword evidence="4 6" id="KW-0168">Coated pit</keyword>
<feature type="repeat" description="CHCR" evidence="7">
    <location>
        <begin position="538"/>
        <end position="684"/>
    </location>
</feature>
<dbReference type="SUPFAM" id="SSF50989">
    <property type="entry name" value="Clathrin heavy-chain terminal domain"/>
    <property type="match status" value="1"/>
</dbReference>
<sequence length="1694" mass="193050">MAGQLLPIRFQEHLQLQNVGINASNIGFSTLTMESDKYICVREKVGEQSQVVIIDMADANNPTRRPISADSAIMNPISKVIALKAGKTLQIFNIEMKSKMKAHNLTEDVIFWKWINVNTLGLVSESAVYHWGMEGDSSPVKMFDRHQSLAGCQIINYKIDHSGQWLLLVGISAQQNRVVGAMQLYSVERKVSQPIEGHAATFTQFKVPGNAQPSNIFCFSVRGATASKIHVIEVGTPPAGNQPFPKKAENILFPPEADKDFPVAMQASQKYGIAYLVTKYGYIHLYDIESAQCIYSNRISGETIFVTASYEPTEGIIGVNRKGQVLSVSVDEDKMVPFLIQVKQNGELARKLAERCNLPGADNLFVQAFNEKFGMAQYQEAAKIAAKAPKGILRTPETIQRFQQLPSQPGQTSPLLQYFGILLDQGQLNRYESVELCRPVLMQSRKQLMEKWLKEDKLDCSEELGDLAKQFDSTLALSVYLRANVPDKVIMCFAETGQFQKIVLYAKKVGHTPDYVMLLRNVMRSNPEAGAQFAGMLIQDDEPLAELNAIVDVFMEYNMIQQCTSFLLDALKNNRPSEGPLQTRLLEMNLMSAPQVADAILGNQMVTHYDRAHIAQLCEQAGLLQRALEHYTDIYDIKRAIVHTQVLNPEWLVNYFGTLSVEDSIECVRQMLTHNIRQNLQICVQIASKYHEQLTTTALIEIFESFKSFEGLFYFLGSIVNFSQEADVHFKYIQAACKTGQMKEVERICRESNCYDPERVKNFLKEAKLTDQLPLIIVCDRFDFVHDLVLYLYKNNLQKYIEIYVQKVNPSRLPIVAGGLLDVDCTEDIIKSLILSVKGQFSTDELVAECEKRNRLKLLLPWLESRIHEGSEEPATHNALAKIYIDSNNNPERFLRENQFYDSVVVGKYCEKRDPHLACVAYERGQCDEELIQVCNENSLFKSLARYLVRRRNPDLWATVLVVENQYRRQLIDQVVQTALSETQDPEDVSVTVKAFMSSDLPNELIELLEKIVLENSVFSNHRNLQNLLILTAIKADRTRVMEYITRLDNYDAPDIANIAIGSELFEEAFAIFKKFDVNTSAIQVLIENIQNLDRAYEFAERCNVPEVWSILGKAQLDQGLVKEAIDSYIKADDPSSYQDVVDASKNAGNYEDLVKFLQMARKKAKETFIDTELIFAFAHTGRLAELEEFISTPNHANIGQVGERCFEQKMFEAARILFNNISNFARLASTLVHLGEYQAAVDGARKANSTRTWKEVCFACVDGKEFRLAQMCGLNIVVHADELDDLIKYYESRGYFEELITLMEAALGLERAHMGMFTELSILYSKYKPSKMKEHLDLFWSRVNIPKVLRACEQAHLWSELVFLYDKYEEYDNAIVTMMKHPTVAWKENLFKDVVTKVANIELYYKALQFYLDNKPLLINDLLVVLTPRMDHTRAVNFFIKAKHLMLVKPYLRSVQNHNNKAINEALNNLLIEEEDYNGLRASIDAFDNFDNIQLAQTMEKHELIEFRRIAAYLYKGNNRWKQSVELCKKDHLYKDAMAFACDSRDSEVAEGLLQWFLEINKTECFAATLFMCYDLLKPDVVLELAWRHNLIDFAMPYMIQVMKEYLNKVDKLAETSAKREEEKDTPEQPIMGVEQLMITSGPAYPQQNMYAQQPGMGMPPQGMPPQGMPNMGMQPGMGQPGMPQGGMQQGFY</sequence>
<accession>A0A7M5WHZ5</accession>
<comment type="similarity">
    <text evidence="1 6">Belongs to the clathrin heavy chain family.</text>
</comment>
<evidence type="ECO:0000313" key="9">
    <source>
        <dbReference type="Proteomes" id="UP000594262"/>
    </source>
</evidence>
<dbReference type="FunFam" id="2.130.10.110:FF:000003">
    <property type="entry name" value="Clathrin heavy chain"/>
    <property type="match status" value="1"/>
</dbReference>
<feature type="repeat" description="CHCR" evidence="7">
    <location>
        <begin position="687"/>
        <end position="829"/>
    </location>
</feature>
<protein>
    <recommendedName>
        <fullName evidence="6">Clathrin heavy chain</fullName>
    </recommendedName>
</protein>
<keyword evidence="3 6" id="KW-0472">Membrane</keyword>
<evidence type="ECO:0000256" key="5">
    <source>
        <dbReference type="ARBA" id="ARBA00023329"/>
    </source>
</evidence>
<dbReference type="GO" id="GO:0005198">
    <property type="term" value="F:structural molecule activity"/>
    <property type="evidence" value="ECO:0007669"/>
    <property type="project" value="InterPro"/>
</dbReference>
<feature type="repeat" description="CHCR" evidence="7">
    <location>
        <begin position="834"/>
        <end position="973"/>
    </location>
</feature>
<comment type="subcellular location">
    <subcellularLocation>
        <location evidence="6">Cytoplasmic vesicle membrane</location>
        <topology evidence="6">Peripheral membrane protein</topology>
        <orientation evidence="6">Cytoplasmic side</orientation>
    </subcellularLocation>
    <subcellularLocation>
        <location evidence="6">Membrane</location>
        <location evidence="6">Coated pit</location>
        <topology evidence="6">Peripheral membrane protein</topology>
        <orientation evidence="6">Cytoplasmic side</orientation>
    </subcellularLocation>
</comment>
<dbReference type="GO" id="GO:0071439">
    <property type="term" value="C:clathrin complex"/>
    <property type="evidence" value="ECO:0007669"/>
    <property type="project" value="InterPro"/>
</dbReference>
<dbReference type="InterPro" id="IPR022365">
    <property type="entry name" value="Clathrin_H-chain_propeller_rpt"/>
</dbReference>
<dbReference type="GO" id="GO:0006886">
    <property type="term" value="P:intracellular protein transport"/>
    <property type="evidence" value="ECO:0007669"/>
    <property type="project" value="UniProtKB-UniRule"/>
</dbReference>
<dbReference type="FunFam" id="1.25.40.10:FF:000002">
    <property type="entry name" value="Clathrin heavy chain"/>
    <property type="match status" value="1"/>
</dbReference>
<feature type="repeat" description="CHCR" evidence="7">
    <location>
        <begin position="1424"/>
        <end position="1567"/>
    </location>
</feature>
<dbReference type="InterPro" id="IPR000547">
    <property type="entry name" value="Clathrin_H-chain/VPS_repeat"/>
</dbReference>
<dbReference type="Gene3D" id="1.25.40.730">
    <property type="match status" value="1"/>
</dbReference>
<dbReference type="GO" id="GO:0030130">
    <property type="term" value="C:clathrin coat of trans-Golgi network vesicle"/>
    <property type="evidence" value="ECO:0007669"/>
    <property type="project" value="InterPro"/>
</dbReference>
<dbReference type="GeneID" id="136806443"/>
<dbReference type="FunFam" id="1.25.40.10:FF:000009">
    <property type="entry name" value="Clathrin heavy chain"/>
    <property type="match status" value="1"/>
</dbReference>
<dbReference type="PANTHER" id="PTHR10292">
    <property type="entry name" value="CLATHRIN HEAVY CHAIN RELATED"/>
    <property type="match status" value="1"/>
</dbReference>
<dbReference type="Pfam" id="PF01394">
    <property type="entry name" value="Clathrin_propel"/>
    <property type="match status" value="4"/>
</dbReference>
<dbReference type="InterPro" id="IPR011990">
    <property type="entry name" value="TPR-like_helical_dom_sf"/>
</dbReference>
<dbReference type="Proteomes" id="UP000594262">
    <property type="component" value="Unplaced"/>
</dbReference>
<dbReference type="GO" id="GO:0006898">
    <property type="term" value="P:receptor-mediated endocytosis"/>
    <property type="evidence" value="ECO:0007669"/>
    <property type="project" value="TreeGrafter"/>
</dbReference>
<organism evidence="8 9">
    <name type="scientific">Clytia hemisphaerica</name>
    <dbReference type="NCBI Taxonomy" id="252671"/>
    <lineage>
        <taxon>Eukaryota</taxon>
        <taxon>Metazoa</taxon>
        <taxon>Cnidaria</taxon>
        <taxon>Hydrozoa</taxon>
        <taxon>Hydroidolina</taxon>
        <taxon>Leptothecata</taxon>
        <taxon>Obeliida</taxon>
        <taxon>Clytiidae</taxon>
        <taxon>Clytia</taxon>
    </lineage>
</organism>
<feature type="repeat" description="CHCR" evidence="7">
    <location>
        <begin position="1129"/>
        <end position="1270"/>
    </location>
</feature>
<evidence type="ECO:0000256" key="2">
    <source>
        <dbReference type="ARBA" id="ARBA00022737"/>
    </source>
</evidence>
<keyword evidence="9" id="KW-1185">Reference proteome</keyword>
<dbReference type="OrthoDB" id="2113814at2759"/>
<dbReference type="InterPro" id="IPR016025">
    <property type="entry name" value="Clathrin_H-chain_N"/>
</dbReference>
<dbReference type="GO" id="GO:0032051">
    <property type="term" value="F:clathrin light chain binding"/>
    <property type="evidence" value="ECO:0007669"/>
    <property type="project" value="InterPro"/>
</dbReference>
<feature type="repeat" description="CHCR" evidence="7">
    <location>
        <begin position="980"/>
        <end position="1125"/>
    </location>
</feature>
<evidence type="ECO:0000256" key="4">
    <source>
        <dbReference type="ARBA" id="ARBA00023176"/>
    </source>
</evidence>